<keyword evidence="5 7" id="KW-1133">Transmembrane helix</keyword>
<evidence type="ECO:0000256" key="3">
    <source>
        <dbReference type="ARBA" id="ARBA00022448"/>
    </source>
</evidence>
<feature type="transmembrane region" description="Helical" evidence="7">
    <location>
        <begin position="360"/>
        <end position="378"/>
    </location>
</feature>
<evidence type="ECO:0000256" key="2">
    <source>
        <dbReference type="ARBA" id="ARBA00010992"/>
    </source>
</evidence>
<feature type="transmembrane region" description="Helical" evidence="7">
    <location>
        <begin position="475"/>
        <end position="495"/>
    </location>
</feature>
<evidence type="ECO:0000256" key="6">
    <source>
        <dbReference type="ARBA" id="ARBA00023136"/>
    </source>
</evidence>
<feature type="transmembrane region" description="Helical" evidence="7">
    <location>
        <begin position="409"/>
        <end position="432"/>
    </location>
</feature>
<dbReference type="SUPFAM" id="SSF103473">
    <property type="entry name" value="MFS general substrate transporter"/>
    <property type="match status" value="1"/>
</dbReference>
<dbReference type="PROSITE" id="PS00217">
    <property type="entry name" value="SUGAR_TRANSPORT_2"/>
    <property type="match status" value="1"/>
</dbReference>
<name>A0A9N8QY65_9BURK</name>
<comment type="similarity">
    <text evidence="2">Belongs to the major facilitator superfamily. Sugar transporter (TC 2.A.1.1) family.</text>
</comment>
<evidence type="ECO:0000313" key="10">
    <source>
        <dbReference type="Proteomes" id="UP000675121"/>
    </source>
</evidence>
<comment type="caution">
    <text evidence="9">The sequence shown here is derived from an EMBL/GenBank/DDBJ whole genome shotgun (WGS) entry which is preliminary data.</text>
</comment>
<evidence type="ECO:0000313" key="9">
    <source>
        <dbReference type="EMBL" id="CAE6906852.1"/>
    </source>
</evidence>
<feature type="transmembrane region" description="Helical" evidence="7">
    <location>
        <begin position="90"/>
        <end position="112"/>
    </location>
</feature>
<dbReference type="PROSITE" id="PS50850">
    <property type="entry name" value="MFS"/>
    <property type="match status" value="1"/>
</dbReference>
<evidence type="ECO:0000259" key="8">
    <source>
        <dbReference type="PROSITE" id="PS50850"/>
    </source>
</evidence>
<feature type="transmembrane region" description="Helical" evidence="7">
    <location>
        <begin position="180"/>
        <end position="202"/>
    </location>
</feature>
<keyword evidence="6 7" id="KW-0472">Membrane</keyword>
<gene>
    <name evidence="9" type="primary">ygcS</name>
    <name evidence="9" type="ORF">R70211_03652</name>
</gene>
<dbReference type="InterPro" id="IPR036259">
    <property type="entry name" value="MFS_trans_sf"/>
</dbReference>
<keyword evidence="10" id="KW-1185">Reference proteome</keyword>
<feature type="transmembrane region" description="Helical" evidence="7">
    <location>
        <begin position="243"/>
        <end position="261"/>
    </location>
</feature>
<keyword evidence="3" id="KW-0813">Transport</keyword>
<reference evidence="9" key="1">
    <citation type="submission" date="2021-02" db="EMBL/GenBank/DDBJ databases">
        <authorList>
            <person name="Vanwijnsberghe S."/>
        </authorList>
    </citation>
    <scope>NUCLEOTIDE SEQUENCE</scope>
    <source>
        <strain evidence="9">R-70211</strain>
    </source>
</reference>
<feature type="transmembrane region" description="Helical" evidence="7">
    <location>
        <begin position="156"/>
        <end position="174"/>
    </location>
</feature>
<comment type="subcellular location">
    <subcellularLocation>
        <location evidence="1">Membrane</location>
        <topology evidence="1">Multi-pass membrane protein</topology>
    </subcellularLocation>
</comment>
<feature type="transmembrane region" description="Helical" evidence="7">
    <location>
        <begin position="124"/>
        <end position="144"/>
    </location>
</feature>
<dbReference type="GO" id="GO:0005886">
    <property type="term" value="C:plasma membrane"/>
    <property type="evidence" value="ECO:0007669"/>
    <property type="project" value="TreeGrafter"/>
</dbReference>
<dbReference type="InterPro" id="IPR005829">
    <property type="entry name" value="Sugar_transporter_CS"/>
</dbReference>
<feature type="transmembrane region" description="Helical" evidence="7">
    <location>
        <begin position="444"/>
        <end position="469"/>
    </location>
</feature>
<evidence type="ECO:0000256" key="1">
    <source>
        <dbReference type="ARBA" id="ARBA00004141"/>
    </source>
</evidence>
<feature type="domain" description="Major facilitator superfamily (MFS) profile" evidence="8">
    <location>
        <begin position="90"/>
        <end position="499"/>
    </location>
</feature>
<proteinExistence type="inferred from homology"/>
<dbReference type="InterPro" id="IPR005828">
    <property type="entry name" value="MFS_sugar_transport-like"/>
</dbReference>
<evidence type="ECO:0000256" key="7">
    <source>
        <dbReference type="SAM" id="Phobius"/>
    </source>
</evidence>
<dbReference type="PANTHER" id="PTHR23511">
    <property type="entry name" value="SYNAPTIC VESICLE GLYCOPROTEIN 2"/>
    <property type="match status" value="1"/>
</dbReference>
<dbReference type="CDD" id="cd17316">
    <property type="entry name" value="MFS_SV2_like"/>
    <property type="match status" value="1"/>
</dbReference>
<sequence>MSKHAANSEANDELNSEANHQPNLATWHGTGITLAPCQPRTYIEGDSVSNQDSQAATLGFAPTLPPATSAAAHGPIPLDDVPLNAFHVKIAGLTFGAHFTEGFALGTIGYALASLNRQMPLDAFWMGMIGSSALMGIFVGSLVFGWLSDRLGRQKIFLLSFLIITAAAFAQFYVRSPLELCVLRVLIGVGMGGDFAVGHAILAEFSPRKHRGTLLGSFSVVWTVGYVVANVLGMHYADASPDAWRWLLASAGVPALIVLILRMGTPESPRWLYGKGRVAEAKAIVLKHFGSNVTLDGGNDEHAAHGHTGFARLFKKDLIRRTIFNCAFFVCLVIPYFAIYTFLPMILKAIHLDDGSGADFLLNGFLVLGALIGIWLTIKLSRRAFLIGSFAVTCLSLVALSVLPESATLAMIVAFAIFTLTMSAFSNLVGVFPPECFPTEVRACGVGLAIACSRLGSAVGTFLLPLGIVHLGFHATMMVLAAVLLIGMVVSIAWAPETKHLTLNEASGA</sequence>
<dbReference type="AlphaFoldDB" id="A0A9N8QY65"/>
<evidence type="ECO:0000256" key="4">
    <source>
        <dbReference type="ARBA" id="ARBA00022692"/>
    </source>
</evidence>
<evidence type="ECO:0000256" key="5">
    <source>
        <dbReference type="ARBA" id="ARBA00022989"/>
    </source>
</evidence>
<organism evidence="9 10">
    <name type="scientific">Paraburkholderia domus</name>
    <dbReference type="NCBI Taxonomy" id="2793075"/>
    <lineage>
        <taxon>Bacteria</taxon>
        <taxon>Pseudomonadati</taxon>
        <taxon>Pseudomonadota</taxon>
        <taxon>Betaproteobacteria</taxon>
        <taxon>Burkholderiales</taxon>
        <taxon>Burkholderiaceae</taxon>
        <taxon>Paraburkholderia</taxon>
    </lineage>
</organism>
<dbReference type="Proteomes" id="UP000675121">
    <property type="component" value="Unassembled WGS sequence"/>
</dbReference>
<feature type="transmembrane region" description="Helical" evidence="7">
    <location>
        <begin position="214"/>
        <end position="237"/>
    </location>
</feature>
<dbReference type="GO" id="GO:0022857">
    <property type="term" value="F:transmembrane transporter activity"/>
    <property type="evidence" value="ECO:0007669"/>
    <property type="project" value="InterPro"/>
</dbReference>
<protein>
    <submittedName>
        <fullName evidence="9">Inner membrane metabolite transport protein YgcS</fullName>
    </submittedName>
</protein>
<feature type="transmembrane region" description="Helical" evidence="7">
    <location>
        <begin position="385"/>
        <end position="403"/>
    </location>
</feature>
<dbReference type="EMBL" id="CAJNAS010000009">
    <property type="protein sequence ID" value="CAE6906852.1"/>
    <property type="molecule type" value="Genomic_DNA"/>
</dbReference>
<keyword evidence="4 7" id="KW-0812">Transmembrane</keyword>
<dbReference type="Gene3D" id="1.20.1250.20">
    <property type="entry name" value="MFS general substrate transporter like domains"/>
    <property type="match status" value="1"/>
</dbReference>
<dbReference type="PANTHER" id="PTHR23511:SF34">
    <property type="entry name" value="SYNAPTIC VESICLE GLYCOPROTEIN 2"/>
    <property type="match status" value="1"/>
</dbReference>
<accession>A0A9N8QY65</accession>
<dbReference type="Pfam" id="PF00083">
    <property type="entry name" value="Sugar_tr"/>
    <property type="match status" value="1"/>
</dbReference>
<feature type="transmembrane region" description="Helical" evidence="7">
    <location>
        <begin position="322"/>
        <end position="340"/>
    </location>
</feature>
<dbReference type="InterPro" id="IPR020846">
    <property type="entry name" value="MFS_dom"/>
</dbReference>